<evidence type="ECO:0000313" key="2">
    <source>
        <dbReference type="EMBL" id="MCI55680.1"/>
    </source>
</evidence>
<organism evidence="2 3">
    <name type="scientific">Trifolium medium</name>
    <dbReference type="NCBI Taxonomy" id="97028"/>
    <lineage>
        <taxon>Eukaryota</taxon>
        <taxon>Viridiplantae</taxon>
        <taxon>Streptophyta</taxon>
        <taxon>Embryophyta</taxon>
        <taxon>Tracheophyta</taxon>
        <taxon>Spermatophyta</taxon>
        <taxon>Magnoliopsida</taxon>
        <taxon>eudicotyledons</taxon>
        <taxon>Gunneridae</taxon>
        <taxon>Pentapetalae</taxon>
        <taxon>rosids</taxon>
        <taxon>fabids</taxon>
        <taxon>Fabales</taxon>
        <taxon>Fabaceae</taxon>
        <taxon>Papilionoideae</taxon>
        <taxon>50 kb inversion clade</taxon>
        <taxon>NPAAA clade</taxon>
        <taxon>Hologalegina</taxon>
        <taxon>IRL clade</taxon>
        <taxon>Trifolieae</taxon>
        <taxon>Trifolium</taxon>
    </lineage>
</organism>
<evidence type="ECO:0000256" key="1">
    <source>
        <dbReference type="SAM" id="MobiDB-lite"/>
    </source>
</evidence>
<dbReference type="AlphaFoldDB" id="A0A392T695"/>
<name>A0A392T695_9FABA</name>
<dbReference type="EMBL" id="LXQA010500027">
    <property type="protein sequence ID" value="MCI55680.1"/>
    <property type="molecule type" value="Genomic_DNA"/>
</dbReference>
<comment type="caution">
    <text evidence="2">The sequence shown here is derived from an EMBL/GenBank/DDBJ whole genome shotgun (WGS) entry which is preliminary data.</text>
</comment>
<accession>A0A392T695</accession>
<keyword evidence="3" id="KW-1185">Reference proteome</keyword>
<dbReference type="Proteomes" id="UP000265520">
    <property type="component" value="Unassembled WGS sequence"/>
</dbReference>
<proteinExistence type="predicted"/>
<protein>
    <submittedName>
        <fullName evidence="2">Uncharacterized protein</fullName>
    </submittedName>
</protein>
<reference evidence="2 3" key="1">
    <citation type="journal article" date="2018" name="Front. Plant Sci.">
        <title>Red Clover (Trifolium pratense) and Zigzag Clover (T. medium) - A Picture of Genomic Similarities and Differences.</title>
        <authorList>
            <person name="Dluhosova J."/>
            <person name="Istvanek J."/>
            <person name="Nedelnik J."/>
            <person name="Repkova J."/>
        </authorList>
    </citation>
    <scope>NUCLEOTIDE SEQUENCE [LARGE SCALE GENOMIC DNA]</scope>
    <source>
        <strain evidence="3">cv. 10/8</strain>
        <tissue evidence="2">Leaf</tissue>
    </source>
</reference>
<feature type="region of interest" description="Disordered" evidence="1">
    <location>
        <begin position="27"/>
        <end position="57"/>
    </location>
</feature>
<sequence length="57" mass="5711">MVGVSVGGMEVNWLGVFEEVVTSGVDGRGVMESSSEEGGGENCESSLVEVGGDCVDG</sequence>
<evidence type="ECO:0000313" key="3">
    <source>
        <dbReference type="Proteomes" id="UP000265520"/>
    </source>
</evidence>